<dbReference type="AlphaFoldDB" id="A0A517ZTB5"/>
<dbReference type="KEGG" id="sdyn:Mal52_42280"/>
<feature type="transmembrane region" description="Helical" evidence="1">
    <location>
        <begin position="225"/>
        <end position="245"/>
    </location>
</feature>
<feature type="transmembrane region" description="Helical" evidence="1">
    <location>
        <begin position="66"/>
        <end position="89"/>
    </location>
</feature>
<feature type="transmembrane region" description="Helical" evidence="1">
    <location>
        <begin position="101"/>
        <end position="121"/>
    </location>
</feature>
<dbReference type="EMBL" id="CP036276">
    <property type="protein sequence ID" value="QDU45732.1"/>
    <property type="molecule type" value="Genomic_DNA"/>
</dbReference>
<feature type="transmembrane region" description="Helical" evidence="1">
    <location>
        <begin position="257"/>
        <end position="276"/>
    </location>
</feature>
<evidence type="ECO:0000313" key="2">
    <source>
        <dbReference type="EMBL" id="QDU45732.1"/>
    </source>
</evidence>
<keyword evidence="3" id="KW-1185">Reference proteome</keyword>
<reference evidence="2 3" key="1">
    <citation type="submission" date="2019-02" db="EMBL/GenBank/DDBJ databases">
        <title>Deep-cultivation of Planctomycetes and their phenomic and genomic characterization uncovers novel biology.</title>
        <authorList>
            <person name="Wiegand S."/>
            <person name="Jogler M."/>
            <person name="Boedeker C."/>
            <person name="Pinto D."/>
            <person name="Vollmers J."/>
            <person name="Rivas-Marin E."/>
            <person name="Kohn T."/>
            <person name="Peeters S.H."/>
            <person name="Heuer A."/>
            <person name="Rast P."/>
            <person name="Oberbeckmann S."/>
            <person name="Bunk B."/>
            <person name="Jeske O."/>
            <person name="Meyerdierks A."/>
            <person name="Storesund J.E."/>
            <person name="Kallscheuer N."/>
            <person name="Luecker S."/>
            <person name="Lage O.M."/>
            <person name="Pohl T."/>
            <person name="Merkel B.J."/>
            <person name="Hornburger P."/>
            <person name="Mueller R.-W."/>
            <person name="Bruemmer F."/>
            <person name="Labrenz M."/>
            <person name="Spormann A.M."/>
            <person name="Op den Camp H."/>
            <person name="Overmann J."/>
            <person name="Amann R."/>
            <person name="Jetten M.S.M."/>
            <person name="Mascher T."/>
            <person name="Medema M.H."/>
            <person name="Devos D.P."/>
            <person name="Kaster A.-K."/>
            <person name="Ovreas L."/>
            <person name="Rohde M."/>
            <person name="Galperin M.Y."/>
            <person name="Jogler C."/>
        </authorList>
    </citation>
    <scope>NUCLEOTIDE SEQUENCE [LARGE SCALE GENOMIC DNA]</scope>
    <source>
        <strain evidence="2 3">Mal52</strain>
    </source>
</reference>
<gene>
    <name evidence="2" type="ORF">Mal52_42280</name>
</gene>
<feature type="transmembrane region" description="Helical" evidence="1">
    <location>
        <begin position="288"/>
        <end position="310"/>
    </location>
</feature>
<accession>A0A517ZTB5</accession>
<keyword evidence="1" id="KW-0812">Transmembrane</keyword>
<dbReference type="Proteomes" id="UP000319383">
    <property type="component" value="Chromosome"/>
</dbReference>
<organism evidence="2 3">
    <name type="scientific">Symmachiella dynata</name>
    <dbReference type="NCBI Taxonomy" id="2527995"/>
    <lineage>
        <taxon>Bacteria</taxon>
        <taxon>Pseudomonadati</taxon>
        <taxon>Planctomycetota</taxon>
        <taxon>Planctomycetia</taxon>
        <taxon>Planctomycetales</taxon>
        <taxon>Planctomycetaceae</taxon>
        <taxon>Symmachiella</taxon>
    </lineage>
</organism>
<sequence length="362" mass="41343">MQSVFPIGLPWPTLMYLFLYIVTLIIHVVFMNYVLAGTWYLVSMSLFERRKPDQTPSLVAGTLREWLPFMLSAAITAGIAPLLFVQILYKRNFYTANLLAFHRWMAILPVLIAAFYLLYIWKAKRVQAWPRYFTFPLGLLTFAGFAFIAWSWTENHLLSINAGAWAEHYAAGNWMYKSREVLPRLAVWFAGSFPTLALVLGWQLWYLQRDVPDHETVGRHRMSMLALAGLVTSAVAAALYAVAIPPEVREAITGYMGWPYVFLAGSGWGVQFASWLQVRRSARLEKIWLATASVGLLMTLTGAAMIREIIRWFRMDEKVLFPLHKQAAEVGGLSIFLLFFVVNAALCVYCVLRVRRGLRRES</sequence>
<feature type="transmembrane region" description="Helical" evidence="1">
    <location>
        <begin position="133"/>
        <end position="152"/>
    </location>
</feature>
<name>A0A517ZTB5_9PLAN</name>
<feature type="transmembrane region" description="Helical" evidence="1">
    <location>
        <begin position="15"/>
        <end position="42"/>
    </location>
</feature>
<keyword evidence="1" id="KW-0472">Membrane</keyword>
<evidence type="ECO:0000256" key="1">
    <source>
        <dbReference type="SAM" id="Phobius"/>
    </source>
</evidence>
<dbReference type="RefSeq" id="WP_145378282.1">
    <property type="nucleotide sequence ID" value="NZ_CP036276.1"/>
</dbReference>
<evidence type="ECO:0000313" key="3">
    <source>
        <dbReference type="Proteomes" id="UP000319383"/>
    </source>
</evidence>
<protein>
    <submittedName>
        <fullName evidence="2">Uncharacterized protein</fullName>
    </submittedName>
</protein>
<feature type="transmembrane region" description="Helical" evidence="1">
    <location>
        <begin position="185"/>
        <end position="205"/>
    </location>
</feature>
<keyword evidence="1" id="KW-1133">Transmembrane helix</keyword>
<proteinExistence type="predicted"/>
<feature type="transmembrane region" description="Helical" evidence="1">
    <location>
        <begin position="330"/>
        <end position="352"/>
    </location>
</feature>